<sequence>MSKHYEIIEKLNEIEWFSMVGKRADSSVTECEGWDQAVKLVTSREWQRVRLNRINALTNFLHENHNARYQEWNTIVGDITPCVEKLLGEKVDLTKIVKKGGRKKFFVEIRLMIEGACIEAEYSDLVPPGFYTDLAEWYLKGHFPCGWEGEYPEGRLIVY</sequence>
<dbReference type="Proteomes" id="UP000319976">
    <property type="component" value="Chromosome"/>
</dbReference>
<accession>A0A517T9X9</accession>
<protein>
    <submittedName>
        <fullName evidence="1">Uncharacterized protein</fullName>
    </submittedName>
</protein>
<reference evidence="1 2" key="1">
    <citation type="submission" date="2019-02" db="EMBL/GenBank/DDBJ databases">
        <title>Deep-cultivation of Planctomycetes and their phenomic and genomic characterization uncovers novel biology.</title>
        <authorList>
            <person name="Wiegand S."/>
            <person name="Jogler M."/>
            <person name="Boedeker C."/>
            <person name="Pinto D."/>
            <person name="Vollmers J."/>
            <person name="Rivas-Marin E."/>
            <person name="Kohn T."/>
            <person name="Peeters S.H."/>
            <person name="Heuer A."/>
            <person name="Rast P."/>
            <person name="Oberbeckmann S."/>
            <person name="Bunk B."/>
            <person name="Jeske O."/>
            <person name="Meyerdierks A."/>
            <person name="Storesund J.E."/>
            <person name="Kallscheuer N."/>
            <person name="Luecker S."/>
            <person name="Lage O.M."/>
            <person name="Pohl T."/>
            <person name="Merkel B.J."/>
            <person name="Hornburger P."/>
            <person name="Mueller R.-W."/>
            <person name="Bruemmer F."/>
            <person name="Labrenz M."/>
            <person name="Spormann A.M."/>
            <person name="Op den Camp H."/>
            <person name="Overmann J."/>
            <person name="Amann R."/>
            <person name="Jetten M.S.M."/>
            <person name="Mascher T."/>
            <person name="Medema M.H."/>
            <person name="Devos D.P."/>
            <person name="Kaster A.-K."/>
            <person name="Ovreas L."/>
            <person name="Rohde M."/>
            <person name="Galperin M.Y."/>
            <person name="Jogler C."/>
        </authorList>
    </citation>
    <scope>NUCLEOTIDE SEQUENCE [LARGE SCALE GENOMIC DNA]</scope>
    <source>
        <strain evidence="1 2">V22</strain>
    </source>
</reference>
<dbReference type="EMBL" id="CP036316">
    <property type="protein sequence ID" value="QDT65182.1"/>
    <property type="molecule type" value="Genomic_DNA"/>
</dbReference>
<dbReference type="KEGG" id="chya:V22_24290"/>
<organism evidence="1 2">
    <name type="scientific">Calycomorphotria hydatis</name>
    <dbReference type="NCBI Taxonomy" id="2528027"/>
    <lineage>
        <taxon>Bacteria</taxon>
        <taxon>Pseudomonadati</taxon>
        <taxon>Planctomycetota</taxon>
        <taxon>Planctomycetia</taxon>
        <taxon>Planctomycetales</taxon>
        <taxon>Planctomycetaceae</taxon>
        <taxon>Calycomorphotria</taxon>
    </lineage>
</organism>
<proteinExistence type="predicted"/>
<evidence type="ECO:0000313" key="1">
    <source>
        <dbReference type="EMBL" id="QDT65182.1"/>
    </source>
</evidence>
<dbReference type="OrthoDB" id="292559at2"/>
<dbReference type="AlphaFoldDB" id="A0A517T9X9"/>
<keyword evidence="2" id="KW-1185">Reference proteome</keyword>
<gene>
    <name evidence="1" type="ORF">V22_24290</name>
</gene>
<evidence type="ECO:0000313" key="2">
    <source>
        <dbReference type="Proteomes" id="UP000319976"/>
    </source>
</evidence>
<name>A0A517T9X9_9PLAN</name>
<dbReference type="RefSeq" id="WP_145262974.1">
    <property type="nucleotide sequence ID" value="NZ_CP036316.1"/>
</dbReference>